<reference evidence="1 2" key="1">
    <citation type="submission" date="2020-08" db="EMBL/GenBank/DDBJ databases">
        <title>Studying the diversity of plant-associated saprophytic bacteria and their role in host health and plant-pathogen interactions.</title>
        <authorList>
            <person name="Potnis N."/>
        </authorList>
    </citation>
    <scope>NUCLEOTIDE SEQUENCE [LARGE SCALE GENOMIC DNA]</scope>
    <source>
        <strain evidence="1 2">F16</strain>
    </source>
</reference>
<dbReference type="Proteomes" id="UP000554726">
    <property type="component" value="Unassembled WGS sequence"/>
</dbReference>
<keyword evidence="2" id="KW-1185">Reference proteome</keyword>
<sequence>MSTPVTPALSKTRYSLEIVMKTPYQVQQELERLERLVPHIISDQGDRAEEILGFHVASLLGSAPASEHAIIRERTARMARVCRTAQDAVRAPVRPMGIAPVAQPQWA</sequence>
<evidence type="ECO:0000313" key="2">
    <source>
        <dbReference type="Proteomes" id="UP000554726"/>
    </source>
</evidence>
<accession>A0ABR6JMU3</accession>
<comment type="caution">
    <text evidence="1">The sequence shown here is derived from an EMBL/GenBank/DDBJ whole genome shotgun (WGS) entry which is preliminary data.</text>
</comment>
<evidence type="ECO:0000313" key="1">
    <source>
        <dbReference type="EMBL" id="MBB4594148.1"/>
    </source>
</evidence>
<gene>
    <name evidence="1" type="ORF">FHR60_002841</name>
</gene>
<dbReference type="EMBL" id="JACHNS010000005">
    <property type="protein sequence ID" value="MBB4594148.1"/>
    <property type="molecule type" value="Genomic_DNA"/>
</dbReference>
<organism evidence="1 2">
    <name type="scientific">Xanthomonas cannabis</name>
    <dbReference type="NCBI Taxonomy" id="1885674"/>
    <lineage>
        <taxon>Bacteria</taxon>
        <taxon>Pseudomonadati</taxon>
        <taxon>Pseudomonadota</taxon>
        <taxon>Gammaproteobacteria</taxon>
        <taxon>Lysobacterales</taxon>
        <taxon>Lysobacteraceae</taxon>
        <taxon>Xanthomonas</taxon>
    </lineage>
</organism>
<proteinExistence type="predicted"/>
<protein>
    <submittedName>
        <fullName evidence="1">Uncharacterized protein</fullName>
    </submittedName>
</protein>
<name>A0ABR6JMU3_9XANT</name>